<gene>
    <name evidence="9" type="ORF">CFBP5507_08010</name>
</gene>
<dbReference type="PANTHER" id="PTHR30572">
    <property type="entry name" value="MEMBRANE COMPONENT OF TRANSPORTER-RELATED"/>
    <property type="match status" value="1"/>
</dbReference>
<dbReference type="OrthoDB" id="9770036at2"/>
<evidence type="ECO:0000256" key="4">
    <source>
        <dbReference type="ARBA" id="ARBA00022989"/>
    </source>
</evidence>
<dbReference type="RefSeq" id="WP_077982052.1">
    <property type="nucleotide sequence ID" value="NZ_CP074393.1"/>
</dbReference>
<keyword evidence="5" id="KW-0472">Membrane</keyword>
<evidence type="ECO:0000256" key="1">
    <source>
        <dbReference type="ARBA" id="ARBA00004651"/>
    </source>
</evidence>
<dbReference type="InterPro" id="IPR003838">
    <property type="entry name" value="ABC3_permease_C"/>
</dbReference>
<evidence type="ECO:0000256" key="3">
    <source>
        <dbReference type="ARBA" id="ARBA00022692"/>
    </source>
</evidence>
<feature type="domain" description="MacB-like periplasmic core" evidence="8">
    <location>
        <begin position="20"/>
        <end position="241"/>
    </location>
</feature>
<organism evidence="9 10">
    <name type="scientific">Agrobacterium salinitolerans</name>
    <dbReference type="NCBI Taxonomy" id="1183413"/>
    <lineage>
        <taxon>Bacteria</taxon>
        <taxon>Pseudomonadati</taxon>
        <taxon>Pseudomonadota</taxon>
        <taxon>Alphaproteobacteria</taxon>
        <taxon>Hyphomicrobiales</taxon>
        <taxon>Rhizobiaceae</taxon>
        <taxon>Rhizobium/Agrobacterium group</taxon>
        <taxon>Agrobacterium</taxon>
    </lineage>
</organism>
<protein>
    <submittedName>
        <fullName evidence="9">ABC transporter permease</fullName>
    </submittedName>
</protein>
<sequence>MFFETSRLALRAISRNLLRSFLTVLGVVIGVAAVIAMVTIGNGTTEQVKSELSRLGTNMLFVRPGQFGPGRASTEAKRFDDRDVEAIRNQISGIRAVAPQNRSSAATVIFGGKNHQTSVIGTTNDYLIAQDWTIALGRDFQPAEDRGGQIGCIIGETVRQELFGAENPVGQTIRVSNISCPVIGVLARKGQSGLGDDQDDTIIMPLKIHQRRIGGTTTISSIMVSAQDGVSTAKVQSDLQNLLRERRRINIGREDDFTVNDMTQIASAMTGTTTLLTGLLGAVAAVSLLVGGIGIMNIMLVSVTERTREIGIRLAIGALEKQVLTQFLVEAVMLSAFGGLVGILTGLGLAYGVVSFLNVPFVTSPSIIFLAFAFSAAIGVIFGYFPARRAASLSPIEALRHE</sequence>
<evidence type="ECO:0000313" key="9">
    <source>
        <dbReference type="EMBL" id="UYZ06206.1"/>
    </source>
</evidence>
<comment type="similarity">
    <text evidence="6">Belongs to the ABC-4 integral membrane protein family.</text>
</comment>
<evidence type="ECO:0000259" key="7">
    <source>
        <dbReference type="Pfam" id="PF02687"/>
    </source>
</evidence>
<dbReference type="InterPro" id="IPR025857">
    <property type="entry name" value="MacB_PCD"/>
</dbReference>
<dbReference type="InterPro" id="IPR050250">
    <property type="entry name" value="Macrolide_Exporter_MacB"/>
</dbReference>
<feature type="domain" description="ABC3 transporter permease C-terminal" evidence="7">
    <location>
        <begin position="282"/>
        <end position="395"/>
    </location>
</feature>
<name>A0A1S9EYB4_9HYPH</name>
<accession>A0A1S9EYB4</accession>
<dbReference type="Pfam" id="PF02687">
    <property type="entry name" value="FtsX"/>
    <property type="match status" value="1"/>
</dbReference>
<evidence type="ECO:0000313" key="10">
    <source>
        <dbReference type="Proteomes" id="UP000298735"/>
    </source>
</evidence>
<proteinExistence type="inferred from homology"/>
<evidence type="ECO:0000256" key="5">
    <source>
        <dbReference type="ARBA" id="ARBA00023136"/>
    </source>
</evidence>
<keyword evidence="3" id="KW-0812">Transmembrane</keyword>
<dbReference type="EMBL" id="CP109968">
    <property type="protein sequence ID" value="UYZ06206.1"/>
    <property type="molecule type" value="Genomic_DNA"/>
</dbReference>
<reference evidence="9" key="1">
    <citation type="submission" date="2022-10" db="EMBL/GenBank/DDBJ databases">
        <title>Complete genome sequence of Agrobacterium salinitolerans CFBP5507.</title>
        <authorList>
            <person name="Tchabashvili S."/>
            <person name="Yen H.-C."/>
            <person name="Haryono M."/>
            <person name="Lin Y.-C."/>
            <person name="Lai E.-M."/>
            <person name="Kuo C.-H."/>
        </authorList>
    </citation>
    <scope>NUCLEOTIDE SEQUENCE</scope>
    <source>
        <strain evidence="9">CFBP5507</strain>
    </source>
</reference>
<evidence type="ECO:0000256" key="6">
    <source>
        <dbReference type="ARBA" id="ARBA00038076"/>
    </source>
</evidence>
<dbReference type="GO" id="GO:0005886">
    <property type="term" value="C:plasma membrane"/>
    <property type="evidence" value="ECO:0007669"/>
    <property type="project" value="UniProtKB-SubCell"/>
</dbReference>
<dbReference type="GO" id="GO:0022857">
    <property type="term" value="F:transmembrane transporter activity"/>
    <property type="evidence" value="ECO:0007669"/>
    <property type="project" value="TreeGrafter"/>
</dbReference>
<comment type="subcellular location">
    <subcellularLocation>
        <location evidence="1">Cell membrane</location>
        <topology evidence="1">Multi-pass membrane protein</topology>
    </subcellularLocation>
</comment>
<evidence type="ECO:0000256" key="2">
    <source>
        <dbReference type="ARBA" id="ARBA00022475"/>
    </source>
</evidence>
<dbReference type="AlphaFoldDB" id="A0A1S9EYB4"/>
<dbReference type="Proteomes" id="UP000298735">
    <property type="component" value="Chromosome Circular"/>
</dbReference>
<evidence type="ECO:0000259" key="8">
    <source>
        <dbReference type="Pfam" id="PF12704"/>
    </source>
</evidence>
<dbReference type="Pfam" id="PF12704">
    <property type="entry name" value="MacB_PCD"/>
    <property type="match status" value="1"/>
</dbReference>
<keyword evidence="4" id="KW-1133">Transmembrane helix</keyword>
<dbReference type="KEGG" id="asal:CFBP5507_08010"/>
<keyword evidence="2" id="KW-1003">Cell membrane</keyword>
<dbReference type="PANTHER" id="PTHR30572:SF4">
    <property type="entry name" value="ABC TRANSPORTER PERMEASE YTRF"/>
    <property type="match status" value="1"/>
</dbReference>